<dbReference type="InterPro" id="IPR011075">
    <property type="entry name" value="TetR_C"/>
</dbReference>
<evidence type="ECO:0000256" key="3">
    <source>
        <dbReference type="ARBA" id="ARBA00023163"/>
    </source>
</evidence>
<evidence type="ECO:0000256" key="1">
    <source>
        <dbReference type="ARBA" id="ARBA00023015"/>
    </source>
</evidence>
<dbReference type="EMBL" id="JACTUZ010000007">
    <property type="protein sequence ID" value="MBC9176025.1"/>
    <property type="molecule type" value="Genomic_DNA"/>
</dbReference>
<dbReference type="Gene3D" id="1.10.10.60">
    <property type="entry name" value="Homeodomain-like"/>
    <property type="match status" value="1"/>
</dbReference>
<keyword evidence="7" id="KW-1185">Reference proteome</keyword>
<dbReference type="InterPro" id="IPR001647">
    <property type="entry name" value="HTH_TetR"/>
</dbReference>
<sequence length="208" mass="22603">MARPREFDPEKALQAALMQFWQKGYEGTSIADLTAAMGITKPSLYACFGSKEDLFRKALDSYEARYRAMADGALAEPDTRRAVERLLQGYADLLTCQGMPHGCLGLNGAIACSPDSESVRQELIHRRLEAEAVLAERLERAREQGDLPANASPDALARYLMAVAMGLAVQAKAGATREMLGEVVELTMAGWPGGTQRRPAEAMEPVEA</sequence>
<dbReference type="PROSITE" id="PS50977">
    <property type="entry name" value="HTH_TETR_2"/>
    <property type="match status" value="1"/>
</dbReference>
<dbReference type="SUPFAM" id="SSF46689">
    <property type="entry name" value="Homeodomain-like"/>
    <property type="match status" value="1"/>
</dbReference>
<feature type="domain" description="HTH tetR-type" evidence="5">
    <location>
        <begin position="6"/>
        <end position="66"/>
    </location>
</feature>
<evidence type="ECO:0000313" key="6">
    <source>
        <dbReference type="EMBL" id="MBC9176025.1"/>
    </source>
</evidence>
<reference evidence="6 7" key="1">
    <citation type="journal article" date="2009" name="Int. J. Syst. Evol. Microbiol.">
        <title>Transfer of Teichococcus ludipueritiae and Muricoccus roseus to the genus Roseomonas, as Roseomonas ludipueritiae comb. nov. and Roseomonas rosea comb. nov., respectively, and emended description of the genus Roseomonas.</title>
        <authorList>
            <person name="Sanchez-Porro C."/>
            <person name="Gallego V."/>
            <person name="Busse H.J."/>
            <person name="Kampfer P."/>
            <person name="Ventosa A."/>
        </authorList>
    </citation>
    <scope>NUCLEOTIDE SEQUENCE [LARGE SCALE GENOMIC DNA]</scope>
    <source>
        <strain evidence="6 7">DSM 14915</strain>
    </source>
</reference>
<protein>
    <submittedName>
        <fullName evidence="6">TetR/AcrR family transcriptional regulator</fullName>
    </submittedName>
</protein>
<dbReference type="SUPFAM" id="SSF48498">
    <property type="entry name" value="Tetracyclin repressor-like, C-terminal domain"/>
    <property type="match status" value="1"/>
</dbReference>
<evidence type="ECO:0000256" key="4">
    <source>
        <dbReference type="PROSITE-ProRule" id="PRU00335"/>
    </source>
</evidence>
<dbReference type="InterPro" id="IPR009057">
    <property type="entry name" value="Homeodomain-like_sf"/>
</dbReference>
<evidence type="ECO:0000313" key="7">
    <source>
        <dbReference type="Proteomes" id="UP000603940"/>
    </source>
</evidence>
<comment type="caution">
    <text evidence="6">The sequence shown here is derived from an EMBL/GenBank/DDBJ whole genome shotgun (WGS) entry which is preliminary data.</text>
</comment>
<dbReference type="PANTHER" id="PTHR47506:SF1">
    <property type="entry name" value="HTH-TYPE TRANSCRIPTIONAL REGULATOR YJDC"/>
    <property type="match status" value="1"/>
</dbReference>
<dbReference type="RefSeq" id="WP_187777193.1">
    <property type="nucleotide sequence ID" value="NZ_JBHTKP010000001.1"/>
</dbReference>
<name>A0ABR7R323_9PROT</name>
<keyword evidence="2 4" id="KW-0238">DNA-binding</keyword>
<keyword evidence="1" id="KW-0805">Transcription regulation</keyword>
<evidence type="ECO:0000259" key="5">
    <source>
        <dbReference type="PROSITE" id="PS50977"/>
    </source>
</evidence>
<gene>
    <name evidence="6" type="ORF">IBL25_03580</name>
</gene>
<keyword evidence="3" id="KW-0804">Transcription</keyword>
<dbReference type="Pfam" id="PF00440">
    <property type="entry name" value="TetR_N"/>
    <property type="match status" value="1"/>
</dbReference>
<dbReference type="PANTHER" id="PTHR47506">
    <property type="entry name" value="TRANSCRIPTIONAL REGULATORY PROTEIN"/>
    <property type="match status" value="1"/>
</dbReference>
<accession>A0ABR7R323</accession>
<dbReference type="PRINTS" id="PR00455">
    <property type="entry name" value="HTHTETR"/>
</dbReference>
<dbReference type="Pfam" id="PF16925">
    <property type="entry name" value="TetR_C_13"/>
    <property type="match status" value="1"/>
</dbReference>
<feature type="DNA-binding region" description="H-T-H motif" evidence="4">
    <location>
        <begin position="29"/>
        <end position="48"/>
    </location>
</feature>
<dbReference type="InterPro" id="IPR036271">
    <property type="entry name" value="Tet_transcr_reg_TetR-rel_C_sf"/>
</dbReference>
<proteinExistence type="predicted"/>
<dbReference type="Proteomes" id="UP000603940">
    <property type="component" value="Unassembled WGS sequence"/>
</dbReference>
<evidence type="ECO:0000256" key="2">
    <source>
        <dbReference type="ARBA" id="ARBA00023125"/>
    </source>
</evidence>
<organism evidence="6 7">
    <name type="scientific">Pseudoroseomonas ludipueritiae</name>
    <dbReference type="NCBI Taxonomy" id="198093"/>
    <lineage>
        <taxon>Bacteria</taxon>
        <taxon>Pseudomonadati</taxon>
        <taxon>Pseudomonadota</taxon>
        <taxon>Alphaproteobacteria</taxon>
        <taxon>Acetobacterales</taxon>
        <taxon>Acetobacteraceae</taxon>
        <taxon>Pseudoroseomonas</taxon>
    </lineage>
</organism>
<dbReference type="Gene3D" id="1.10.357.10">
    <property type="entry name" value="Tetracycline Repressor, domain 2"/>
    <property type="match status" value="1"/>
</dbReference>